<dbReference type="PROSITE" id="PS51546">
    <property type="entry name" value="PI3K_RBD"/>
    <property type="match status" value="1"/>
</dbReference>
<proteinExistence type="inferred from homology"/>
<feature type="domain" description="PI3K-RBD" evidence="14">
    <location>
        <begin position="251"/>
        <end position="338"/>
    </location>
</feature>
<keyword evidence="4" id="KW-0067">ATP-binding</keyword>
<dbReference type="Pfam" id="PF00792">
    <property type="entry name" value="PI3K_C2"/>
    <property type="match status" value="1"/>
</dbReference>
<organism evidence="16">
    <name type="scientific">Aceria tosichella</name>
    <name type="common">wheat curl mite</name>
    <dbReference type="NCBI Taxonomy" id="561515"/>
    <lineage>
        <taxon>Eukaryota</taxon>
        <taxon>Metazoa</taxon>
        <taxon>Ecdysozoa</taxon>
        <taxon>Arthropoda</taxon>
        <taxon>Chelicerata</taxon>
        <taxon>Arachnida</taxon>
        <taxon>Acari</taxon>
        <taxon>Acariformes</taxon>
        <taxon>Trombidiformes</taxon>
        <taxon>Prostigmata</taxon>
        <taxon>Eupodina</taxon>
        <taxon>Eriophyoidea</taxon>
        <taxon>Eriophyidae</taxon>
        <taxon>Eriophyinae</taxon>
        <taxon>Aceriini</taxon>
        <taxon>Aceria</taxon>
    </lineage>
</organism>
<comment type="similarity">
    <text evidence="8">Belongs to the PI3/PI4-kinase family.</text>
</comment>
<evidence type="ECO:0000313" key="16">
    <source>
        <dbReference type="EMBL" id="MDE49504.1"/>
    </source>
</evidence>
<evidence type="ECO:0000256" key="6">
    <source>
        <dbReference type="ARBA" id="ARBA00023985"/>
    </source>
</evidence>
<feature type="domain" description="C2" evidence="10">
    <location>
        <begin position="1464"/>
        <end position="1583"/>
    </location>
</feature>
<dbReference type="InterPro" id="IPR029071">
    <property type="entry name" value="Ubiquitin-like_domsf"/>
</dbReference>
<dbReference type="SMART" id="SM00142">
    <property type="entry name" value="PI3K_C2"/>
    <property type="match status" value="1"/>
</dbReference>
<dbReference type="SMART" id="SM00145">
    <property type="entry name" value="PI3Ka"/>
    <property type="match status" value="1"/>
</dbReference>
<dbReference type="EMBL" id="GGYP01004733">
    <property type="protein sequence ID" value="MDE49504.1"/>
    <property type="molecule type" value="Transcribed_RNA"/>
</dbReference>
<feature type="domain" description="C2 PI3K-type" evidence="15">
    <location>
        <begin position="516"/>
        <end position="717"/>
    </location>
</feature>
<comment type="catalytic activity">
    <reaction evidence="6">
        <text>a 1,2-diacyl-sn-glycero-3-phospho-(1D-myo-inositol) + ATP = a 1,2-diacyl-sn-glycero-3-phospho-(1D-myo-inositol-3-phosphate) + ADP + H(+)</text>
        <dbReference type="Rhea" id="RHEA:12709"/>
        <dbReference type="ChEBI" id="CHEBI:15378"/>
        <dbReference type="ChEBI" id="CHEBI:30616"/>
        <dbReference type="ChEBI" id="CHEBI:57880"/>
        <dbReference type="ChEBI" id="CHEBI:58088"/>
        <dbReference type="ChEBI" id="CHEBI:456216"/>
        <dbReference type="EC" id="2.7.1.137"/>
    </reaction>
    <physiologicalReaction direction="left-to-right" evidence="6">
        <dbReference type="Rhea" id="RHEA:12710"/>
    </physiologicalReaction>
</comment>
<name>A0A6G1SG77_9ACAR</name>
<dbReference type="SUPFAM" id="SSF64268">
    <property type="entry name" value="PX domain"/>
    <property type="match status" value="1"/>
</dbReference>
<evidence type="ECO:0000256" key="2">
    <source>
        <dbReference type="ARBA" id="ARBA00022741"/>
    </source>
</evidence>
<dbReference type="InterPro" id="IPR016024">
    <property type="entry name" value="ARM-type_fold"/>
</dbReference>
<dbReference type="PANTHER" id="PTHR10048:SF14">
    <property type="entry name" value="LD28067P"/>
    <property type="match status" value="1"/>
</dbReference>
<dbReference type="GO" id="GO:0005942">
    <property type="term" value="C:phosphatidylinositol 3-kinase complex"/>
    <property type="evidence" value="ECO:0007669"/>
    <property type="project" value="TreeGrafter"/>
</dbReference>
<dbReference type="Gene3D" id="2.60.40.150">
    <property type="entry name" value="C2 domain"/>
    <property type="match status" value="2"/>
</dbReference>
<feature type="domain" description="PX" evidence="11">
    <location>
        <begin position="1306"/>
        <end position="1428"/>
    </location>
</feature>
<dbReference type="PANTHER" id="PTHR10048">
    <property type="entry name" value="PHOSPHATIDYLINOSITOL KINASE"/>
    <property type="match status" value="1"/>
</dbReference>
<dbReference type="GO" id="GO:0005737">
    <property type="term" value="C:cytoplasm"/>
    <property type="evidence" value="ECO:0007669"/>
    <property type="project" value="TreeGrafter"/>
</dbReference>
<reference evidence="16" key="1">
    <citation type="submission" date="2018-10" db="EMBL/GenBank/DDBJ databases">
        <title>Transcriptome assembly of Aceria tosichella (Wheat curl mite) Type 2.</title>
        <authorList>
            <person name="Scully E.D."/>
            <person name="Geib S.M."/>
            <person name="Palmer N.A."/>
            <person name="Gupta A.K."/>
            <person name="Sarath G."/>
            <person name="Tatineni S."/>
        </authorList>
    </citation>
    <scope>NUCLEOTIDE SEQUENCE</scope>
    <source>
        <strain evidence="16">LincolnNE</strain>
    </source>
</reference>
<dbReference type="InterPro" id="IPR002420">
    <property type="entry name" value="PI3K-type_C2_dom"/>
</dbReference>
<dbReference type="SUPFAM" id="SSF56112">
    <property type="entry name" value="Protein kinase-like (PK-like)"/>
    <property type="match status" value="1"/>
</dbReference>
<keyword evidence="1" id="KW-0808">Transferase</keyword>
<evidence type="ECO:0000259" key="14">
    <source>
        <dbReference type="PROSITE" id="PS51546"/>
    </source>
</evidence>
<dbReference type="InterPro" id="IPR000403">
    <property type="entry name" value="PI3/4_kinase_cat_dom"/>
</dbReference>
<dbReference type="InterPro" id="IPR000341">
    <property type="entry name" value="PI3K_Ras-bd_dom"/>
</dbReference>
<dbReference type="PROSITE" id="PS51547">
    <property type="entry name" value="C2_PI3K"/>
    <property type="match status" value="1"/>
</dbReference>
<feature type="domain" description="PI3K/PI4K catalytic" evidence="12">
    <location>
        <begin position="984"/>
        <end position="1268"/>
    </location>
</feature>
<evidence type="ECO:0000259" key="15">
    <source>
        <dbReference type="PROSITE" id="PS51547"/>
    </source>
</evidence>
<dbReference type="PROSITE" id="PS50195">
    <property type="entry name" value="PX"/>
    <property type="match status" value="1"/>
</dbReference>
<dbReference type="SMART" id="SM00146">
    <property type="entry name" value="PI3Kc"/>
    <property type="match status" value="1"/>
</dbReference>
<dbReference type="Pfam" id="PF00168">
    <property type="entry name" value="C2"/>
    <property type="match status" value="1"/>
</dbReference>
<dbReference type="InterPro" id="IPR001683">
    <property type="entry name" value="PX_dom"/>
</dbReference>
<evidence type="ECO:0000256" key="7">
    <source>
        <dbReference type="ARBA" id="ARBA00029297"/>
    </source>
</evidence>
<evidence type="ECO:0000259" key="12">
    <source>
        <dbReference type="PROSITE" id="PS50290"/>
    </source>
</evidence>
<feature type="region of interest" description="Disordered" evidence="9">
    <location>
        <begin position="124"/>
        <end position="182"/>
    </location>
</feature>
<dbReference type="SMART" id="SM00312">
    <property type="entry name" value="PX"/>
    <property type="match status" value="1"/>
</dbReference>
<dbReference type="CDD" id="cd08381">
    <property type="entry name" value="C2B_PI3K_class_II"/>
    <property type="match status" value="1"/>
</dbReference>
<feature type="domain" description="PIK helical" evidence="13">
    <location>
        <begin position="739"/>
        <end position="916"/>
    </location>
</feature>
<dbReference type="SMART" id="SM00144">
    <property type="entry name" value="PI3K_rbd"/>
    <property type="match status" value="1"/>
</dbReference>
<feature type="compositionally biased region" description="Basic and acidic residues" evidence="9">
    <location>
        <begin position="143"/>
        <end position="154"/>
    </location>
</feature>
<dbReference type="Gene3D" id="1.10.1070.11">
    <property type="entry name" value="Phosphatidylinositol 3-/4-kinase, catalytic domain"/>
    <property type="match status" value="1"/>
</dbReference>
<dbReference type="Pfam" id="PF00454">
    <property type="entry name" value="PI3_PI4_kinase"/>
    <property type="match status" value="1"/>
</dbReference>
<dbReference type="InterPro" id="IPR001263">
    <property type="entry name" value="PI3K_accessory_dom"/>
</dbReference>
<dbReference type="Pfam" id="PF00787">
    <property type="entry name" value="PX"/>
    <property type="match status" value="1"/>
</dbReference>
<dbReference type="InterPro" id="IPR000008">
    <property type="entry name" value="C2_dom"/>
</dbReference>
<dbReference type="InterPro" id="IPR018936">
    <property type="entry name" value="PI3/4_kinase_CS"/>
</dbReference>
<feature type="compositionally biased region" description="Polar residues" evidence="9">
    <location>
        <begin position="124"/>
        <end position="133"/>
    </location>
</feature>
<dbReference type="GO" id="GO:0016477">
    <property type="term" value="P:cell migration"/>
    <property type="evidence" value="ECO:0007669"/>
    <property type="project" value="TreeGrafter"/>
</dbReference>
<evidence type="ECO:0000256" key="9">
    <source>
        <dbReference type="SAM" id="MobiDB-lite"/>
    </source>
</evidence>
<dbReference type="Gene3D" id="3.30.1010.10">
    <property type="entry name" value="Phosphatidylinositol 3-kinase Catalytic Subunit, Chain A, domain 4"/>
    <property type="match status" value="1"/>
</dbReference>
<evidence type="ECO:0000259" key="11">
    <source>
        <dbReference type="PROSITE" id="PS50195"/>
    </source>
</evidence>
<dbReference type="GO" id="GO:0005886">
    <property type="term" value="C:plasma membrane"/>
    <property type="evidence" value="ECO:0007669"/>
    <property type="project" value="TreeGrafter"/>
</dbReference>
<feature type="region of interest" description="Disordered" evidence="9">
    <location>
        <begin position="1"/>
        <end position="21"/>
    </location>
</feature>
<dbReference type="FunFam" id="1.10.1070.11:FF:000001">
    <property type="entry name" value="Phosphatidylinositol 4,5-bisphosphate 3-kinase catalytic subunit"/>
    <property type="match status" value="1"/>
</dbReference>
<dbReference type="SMART" id="SM00239">
    <property type="entry name" value="C2"/>
    <property type="match status" value="1"/>
</dbReference>
<dbReference type="InterPro" id="IPR036940">
    <property type="entry name" value="PI3/4_kinase_cat_sf"/>
</dbReference>
<dbReference type="SUPFAM" id="SSF49562">
    <property type="entry name" value="C2 domain (Calcium/lipid-binding domain, CaLB)"/>
    <property type="match status" value="2"/>
</dbReference>
<evidence type="ECO:0000259" key="13">
    <source>
        <dbReference type="PROSITE" id="PS51545"/>
    </source>
</evidence>
<dbReference type="Gene3D" id="1.25.40.70">
    <property type="entry name" value="Phosphatidylinositol 3-kinase, accessory domain (PIK)"/>
    <property type="match status" value="1"/>
</dbReference>
<accession>A0A6G1SG77</accession>
<dbReference type="GO" id="GO:0035005">
    <property type="term" value="F:1-phosphatidylinositol-4-phosphate 3-kinase activity"/>
    <property type="evidence" value="ECO:0007669"/>
    <property type="project" value="UniProtKB-EC"/>
</dbReference>
<evidence type="ECO:0000256" key="4">
    <source>
        <dbReference type="ARBA" id="ARBA00022840"/>
    </source>
</evidence>
<dbReference type="GO" id="GO:0016303">
    <property type="term" value="F:1-phosphatidylinositol-3-kinase activity"/>
    <property type="evidence" value="ECO:0007669"/>
    <property type="project" value="UniProtKB-EC"/>
</dbReference>
<evidence type="ECO:0000256" key="3">
    <source>
        <dbReference type="ARBA" id="ARBA00022777"/>
    </source>
</evidence>
<keyword evidence="2" id="KW-0547">Nucleotide-binding</keyword>
<evidence type="ECO:0000256" key="5">
    <source>
        <dbReference type="ARBA" id="ARBA00023098"/>
    </source>
</evidence>
<dbReference type="GO" id="GO:0035091">
    <property type="term" value="F:phosphatidylinositol binding"/>
    <property type="evidence" value="ECO:0007669"/>
    <property type="project" value="InterPro"/>
</dbReference>
<dbReference type="InterPro" id="IPR036871">
    <property type="entry name" value="PX_dom_sf"/>
</dbReference>
<comment type="catalytic activity">
    <reaction evidence="7">
        <text>a 1,2-diacyl-sn-glycero-3-phospho-(1D-myo-inositol 4-phosphate) + ATP = a 1,2-diacyl-sn-glycero-3-phospho-(1D-myo-inositol-3,4-bisphosphate) + ADP + H(+)</text>
        <dbReference type="Rhea" id="RHEA:18373"/>
        <dbReference type="ChEBI" id="CHEBI:15378"/>
        <dbReference type="ChEBI" id="CHEBI:30616"/>
        <dbReference type="ChEBI" id="CHEBI:57658"/>
        <dbReference type="ChEBI" id="CHEBI:58178"/>
        <dbReference type="ChEBI" id="CHEBI:456216"/>
        <dbReference type="EC" id="2.7.1.154"/>
    </reaction>
    <physiologicalReaction direction="left-to-right" evidence="7">
        <dbReference type="Rhea" id="RHEA:18374"/>
    </physiologicalReaction>
</comment>
<evidence type="ECO:0000259" key="10">
    <source>
        <dbReference type="PROSITE" id="PS50004"/>
    </source>
</evidence>
<dbReference type="InterPro" id="IPR015433">
    <property type="entry name" value="PI3/4_kinase"/>
</dbReference>
<dbReference type="PROSITE" id="PS00916">
    <property type="entry name" value="PI3_4_KINASE_2"/>
    <property type="match status" value="1"/>
</dbReference>
<dbReference type="GO" id="GO:0048015">
    <property type="term" value="P:phosphatidylinositol-mediated signaling"/>
    <property type="evidence" value="ECO:0007669"/>
    <property type="project" value="TreeGrafter"/>
</dbReference>
<dbReference type="FunFam" id="3.30.1010.10:FF:000001">
    <property type="entry name" value="Phosphatidylinositol 4-phosphate 3-kinase C2 domain-containing subunit beta"/>
    <property type="match status" value="1"/>
</dbReference>
<dbReference type="PROSITE" id="PS50290">
    <property type="entry name" value="PI3_4_KINASE_3"/>
    <property type="match status" value="1"/>
</dbReference>
<dbReference type="PROSITE" id="PS50004">
    <property type="entry name" value="C2"/>
    <property type="match status" value="1"/>
</dbReference>
<dbReference type="GO" id="GO:0043491">
    <property type="term" value="P:phosphatidylinositol 3-kinase/protein kinase B signal transduction"/>
    <property type="evidence" value="ECO:0007669"/>
    <property type="project" value="TreeGrafter"/>
</dbReference>
<dbReference type="InterPro" id="IPR035892">
    <property type="entry name" value="C2_domain_sf"/>
</dbReference>
<dbReference type="PROSITE" id="PS51545">
    <property type="entry name" value="PIK_HELICAL"/>
    <property type="match status" value="1"/>
</dbReference>
<evidence type="ECO:0000256" key="8">
    <source>
        <dbReference type="PROSITE-ProRule" id="PRU00880"/>
    </source>
</evidence>
<dbReference type="SUPFAM" id="SSF54236">
    <property type="entry name" value="Ubiquitin-like"/>
    <property type="match status" value="1"/>
</dbReference>
<dbReference type="SUPFAM" id="SSF48371">
    <property type="entry name" value="ARM repeat"/>
    <property type="match status" value="1"/>
</dbReference>
<dbReference type="Gene3D" id="3.10.20.90">
    <property type="entry name" value="Phosphatidylinositol 3-kinase Catalytic Subunit, Chain A, domain 1"/>
    <property type="match status" value="1"/>
</dbReference>
<gene>
    <name evidence="16" type="primary">Pik3c2a</name>
    <name evidence="16" type="ORF">g.13559</name>
</gene>
<feature type="compositionally biased region" description="Low complexity" evidence="9">
    <location>
        <begin position="155"/>
        <end position="171"/>
    </location>
</feature>
<dbReference type="Pfam" id="PF00613">
    <property type="entry name" value="PI3Ka"/>
    <property type="match status" value="1"/>
</dbReference>
<keyword evidence="5" id="KW-0443">Lipid metabolism</keyword>
<sequence length="1588" mass="182141">MHSSRYDTKMPPSKSRHNKSDLIDLSNEVDDVSCNNILDLFDPLNEIKANEQQQHQSKKDAIARSNTSARLTARPIELRCRDRRQRATSACYIKPSHITNEFGLSSFKKGTPSEQVYITGDGSIKSQCSANLTPPSSKSESSPSDRESLGRDLDGMSIRSSRSSNDISGLSHSDSLDLKGPNDHVVVGDGDDLANKLRLARKLQRSGKEILLLTEKIKSFRGHFKHHDRKTNSGIVYSPTLYSCIKVLDMSVKLIISSPLANEPISFTCNVSTSVEHLISHAVCSMFENLKEDDSMDNYILKVAGKDEYFDSKLCLVDYALVTHCWKFDLDVKLTLVRLDAIKRPFERTSKDDFRCKSLLCADDLLSRTAILKYSDLNYEALNITIETFEREAQRLYSDVTNKSTSLQTQSLLQTTKAICSLMMNCETSQLSDSKDNLAELCRSYKSEGDRLANEDRYKMIEVIQHAIKRLVGNMRRLLRLTSVSLPVDYEVIDGSTGSTLTRQKQSFVDSPIDTIRDQVTLRVHLISQLKPDWLAKYQDFHLSIGLAYGDRELCEEVLSSKIRADKSFFQRLLFDEDIILPITYSNLPREARFVITLHGTETLPVVGTSSGNYLTVSDEPSQLRRSVSSTSICSTAPMYSSSPKSALTSNQKQSLEHVQVLAKTIAYIFDQENFLYQGDRLVYMHPISDNFAGDLYVETIAERNDPILVLEYKTFPPEKKIYFPDVSVYRASDPRTEQKKFDDLDAGVKFVLNSIIFEKRSHERLMDDERTLLWDNREYLTSIPCALSKVLISVPSWSPANLKLIYSVLEKWTPLEAVDALQLLLPSFPDTLVRKYAVEWIAQQKDDELCDYLPQLLQAFRYEKSIDCPLFWLLLERALENVRIASLLYWQLKISSNDKMIEERSETLINCLLWNCGSAFWKFVDKQNELLSKLTVVSNDIKKVRDNQRMSVLHRKLEHIQDYLMEEKPAMPWAPSLEICDIDIRSCSYFPSNTLPLKLAFRSCEESCRKQIKFYSYDTIFKMGDDLRQDMLAIQIIRIMEKLWLREGLDLRIVTFDCLATGDRQGMVEVVQNAETLRKIHQNSSFLTGPFIPKAIDNYIRLWNTSELEYKTALDNFLHSCAGYSVATYILGICDRHNDNIMITNSGHLFHIDFGKFLGDSQMLGSIKRDRTPFVLTADMAYVINGGDRPTKKFQTFIELCTMGFNIIRRHRNLFLNLFSLMSSAKIHGLDAESVNYIDKMLMPNLTEAEAMAKFTRLIDECLNSRSTQVNFFIHNLAQLRFSNDNSKQTLLSFVPKTFTMQTDGQIESLEVVRLFKLYEPEKQYYYVVKVKRFDQPDPVEITRTFREFSELQMKLNCMFPSSNFHDINKSTSSFLMDFVGRNNTREIAERRLVELRTFLRKLLSLPPEISQCDLIYTFFHPILRDQTTNNGDMSSINVSSSSSTFGSQEYNEAQRNALYRDAKGQVKLKLSYKNSTLIIMMMHAKNLPQIYGDSSPNCYAKTYLLPDPHKQTKRKTRVVRQNCNPSFMELIVYNIPLESLKRLTLQVSIWHSEIVQTKAFVGAAYIPLGDVDLSKETTSWYPLKGY</sequence>
<keyword evidence="3 16" id="KW-0418">Kinase</keyword>
<dbReference type="InterPro" id="IPR042236">
    <property type="entry name" value="PI3K_accessory_sf"/>
</dbReference>
<evidence type="ECO:0000256" key="1">
    <source>
        <dbReference type="ARBA" id="ARBA00022679"/>
    </source>
</evidence>
<dbReference type="InterPro" id="IPR011009">
    <property type="entry name" value="Kinase-like_dom_sf"/>
</dbReference>
<dbReference type="GO" id="GO:0005524">
    <property type="term" value="F:ATP binding"/>
    <property type="evidence" value="ECO:0007669"/>
    <property type="project" value="UniProtKB-KW"/>
</dbReference>
<dbReference type="Gene3D" id="3.30.1520.10">
    <property type="entry name" value="Phox-like domain"/>
    <property type="match status" value="1"/>
</dbReference>
<dbReference type="PROSITE" id="PS00915">
    <property type="entry name" value="PI3_4_KINASE_1"/>
    <property type="match status" value="1"/>
</dbReference>
<protein>
    <submittedName>
        <fullName evidence="16">Phosphatidylinositol 4-phosphate 3-kinase C2 domain-containing subunit alpha</fullName>
    </submittedName>
</protein>
<dbReference type="Pfam" id="PF00794">
    <property type="entry name" value="PI3K_rbd"/>
    <property type="match status" value="1"/>
</dbReference>